<feature type="compositionally biased region" description="Polar residues" evidence="1">
    <location>
        <begin position="466"/>
        <end position="480"/>
    </location>
</feature>
<gene>
    <name evidence="4" type="primary">LOC100210656</name>
</gene>
<proteinExistence type="predicted"/>
<dbReference type="Proteomes" id="UP001652625">
    <property type="component" value="Chromosome 01"/>
</dbReference>
<feature type="compositionally biased region" description="Polar residues" evidence="1">
    <location>
        <begin position="299"/>
        <end position="311"/>
    </location>
</feature>
<reference evidence="4" key="2">
    <citation type="submission" date="2025-08" db="UniProtKB">
        <authorList>
            <consortium name="RefSeq"/>
        </authorList>
    </citation>
    <scope>IDENTIFICATION</scope>
</reference>
<dbReference type="GeneID" id="100210656"/>
<feature type="region of interest" description="Disordered" evidence="1">
    <location>
        <begin position="466"/>
        <end position="487"/>
    </location>
</feature>
<dbReference type="Pfam" id="PF23553">
    <property type="entry name" value="NELF-A_N"/>
    <property type="match status" value="1"/>
</dbReference>
<dbReference type="PANTHER" id="PTHR13328">
    <property type="entry name" value="NEGATIVE ELONGATION FACTOR A NELF-A"/>
    <property type="match status" value="1"/>
</dbReference>
<keyword evidence="4" id="KW-0251">Elongation factor</keyword>
<dbReference type="GO" id="GO:0003746">
    <property type="term" value="F:translation elongation factor activity"/>
    <property type="evidence" value="ECO:0007669"/>
    <property type="project" value="UniProtKB-KW"/>
</dbReference>
<accession>A0ABM4B882</accession>
<feature type="region of interest" description="Disordered" evidence="1">
    <location>
        <begin position="267"/>
        <end position="311"/>
    </location>
</feature>
<dbReference type="InterPro" id="IPR056557">
    <property type="entry name" value="NELF-A_N"/>
</dbReference>
<keyword evidence="3" id="KW-1185">Reference proteome</keyword>
<name>A0ABM4B882_HYDVU</name>
<protein>
    <submittedName>
        <fullName evidence="4">Negative elongation factor A isoform X2</fullName>
    </submittedName>
</protein>
<feature type="domain" description="HDAg" evidence="2">
    <location>
        <begin position="89"/>
        <end position="255"/>
    </location>
</feature>
<sequence length="585" mass="66145">MTFNVEQDTLGWLRNKLSSSENAWSSTTIASQLNETMLKYIYDSFLQLEAKEKIQLLLSFLEIPLRNMESYKENLNRITYLAQTDTNEWVKVAATIVSDYPNTQTICSSLEEVTTCFSETMEDVKTEVERLKLPISSSTLPLECPYLNPTILSYMCGTQPAPVKHFTLRRKPKSAALRAKIAQKASDTSIQKRVPATLSSSKANKKVVSQANKITAVSSHCKAFLKSSSVPKKTKLLDIADQPVGVREQKKRKKVLEMEAQEKKKILKQQKYEDEKQDEAESSSDEENEESGEEASCIDSATSLDDSNQDDTVTKLSLETPAYALLPDASAIGPGPQLNKSIGLPPQLNKNIGPLSQINKDPVLFTSQNFPYSHNMLQSDLRHPFDYNPSSSAQSLHLQRELQMRVQQEQEMRLHEHQQRYSQQLQQQQQQPMFSMYGTTSCLPGLNTTPTNINMQLESSAISLSHQIPQPTQSHVAQPTQPQPPKKNYILSREQMSAAHEMFNSSNRITRAEKALILGFMAGNRENPFPQQGPVITIKLSENIEKDDNQIEGPQKLVEMLFEMNYDSGNWRRLKRTRLVNQQAI</sequence>
<evidence type="ECO:0000313" key="3">
    <source>
        <dbReference type="Proteomes" id="UP001652625"/>
    </source>
</evidence>
<reference evidence="3" key="1">
    <citation type="submission" date="2025-05" db="UniProtKB">
        <authorList>
            <consortium name="RefSeq"/>
        </authorList>
    </citation>
    <scope>NUCLEOTIDE SEQUENCE [LARGE SCALE GENOMIC DNA]</scope>
</reference>
<evidence type="ECO:0000313" key="4">
    <source>
        <dbReference type="RefSeq" id="XP_065645069.1"/>
    </source>
</evidence>
<dbReference type="PROSITE" id="PS51838">
    <property type="entry name" value="HDAG"/>
    <property type="match status" value="1"/>
</dbReference>
<keyword evidence="4" id="KW-0648">Protein biosynthesis</keyword>
<evidence type="ECO:0000256" key="1">
    <source>
        <dbReference type="SAM" id="MobiDB-lite"/>
    </source>
</evidence>
<dbReference type="RefSeq" id="XP_065645069.1">
    <property type="nucleotide sequence ID" value="XM_065788997.1"/>
</dbReference>
<evidence type="ECO:0000259" key="2">
    <source>
        <dbReference type="PROSITE" id="PS51838"/>
    </source>
</evidence>
<dbReference type="InterPro" id="IPR052828">
    <property type="entry name" value="NELF-A_domain"/>
</dbReference>
<organism evidence="3 4">
    <name type="scientific">Hydra vulgaris</name>
    <name type="common">Hydra</name>
    <name type="synonym">Hydra attenuata</name>
    <dbReference type="NCBI Taxonomy" id="6087"/>
    <lineage>
        <taxon>Eukaryota</taxon>
        <taxon>Metazoa</taxon>
        <taxon>Cnidaria</taxon>
        <taxon>Hydrozoa</taxon>
        <taxon>Hydroidolina</taxon>
        <taxon>Anthoathecata</taxon>
        <taxon>Aplanulata</taxon>
        <taxon>Hydridae</taxon>
        <taxon>Hydra</taxon>
    </lineage>
</organism>
<dbReference type="InterPro" id="IPR037517">
    <property type="entry name" value="HDAG_dom"/>
</dbReference>
<dbReference type="PANTHER" id="PTHR13328:SF4">
    <property type="entry name" value="NEGATIVE ELONGATION FACTOR A"/>
    <property type="match status" value="1"/>
</dbReference>
<feature type="compositionally biased region" description="Acidic residues" evidence="1">
    <location>
        <begin position="275"/>
        <end position="293"/>
    </location>
</feature>